<keyword evidence="5" id="KW-0560">Oxidoreductase</keyword>
<dbReference type="PRINTS" id="PR01001">
    <property type="entry name" value="FADG3PDH"/>
</dbReference>
<reference evidence="8 9" key="1">
    <citation type="submission" date="2019-04" db="EMBL/GenBank/DDBJ databases">
        <authorList>
            <person name="Van Vliet M D."/>
        </authorList>
    </citation>
    <scope>NUCLEOTIDE SEQUENCE [LARGE SCALE GENOMIC DNA]</scope>
    <source>
        <strain evidence="8 9">F1</strain>
    </source>
</reference>
<dbReference type="SUPFAM" id="SSF51905">
    <property type="entry name" value="FAD/NAD(P)-binding domain"/>
    <property type="match status" value="1"/>
</dbReference>
<dbReference type="InterPro" id="IPR031656">
    <property type="entry name" value="DAO_C"/>
</dbReference>
<sequence length="529" mass="59909">MSELRTQCIEHAKRDIQDCLVIGAGINGAVAAAALAGKGAKVTVIDKADFASFTSQESSNLAWGGIKYLENYEFPLVWGLCKSRNQLMDAYPGQVREIRFFTSIAKGFRKPRVLIYLGALLYWFMGRCRTRPPRLLSVARIRKEAPRVNTAPLAGGLEYSDCYFVENDTRFAFSFIRKVLQKGCNAINYMELVSGEWKNGHWECALRDPISGEAFSLRAKTLVNAAGPYTDRINAMLRIDSPFKHIFSKGAHIIVRQITKTNHVLTFFASDGRLFFMIPMGNRTCIGTTDTRVDNEVAEPSNDDVEFLLQNANTLLKLDQPLTKNDVIAQRCGVRPLVVKKEANVGNSEWTALSRKHEIDVHPERHLCSIYGGKLTDCINVGEEVTEIIESFGVHMFQSLESWYGEPSIQKRNRFESECRKHQLDGEQIDRLWRRYGKEAFQCLEKIRFSPALAEKTMGGLLRAELHLMAEREMVVCLDDLLRRRTRLALTEHRASLRCDPGLAEAAKILFGKNAEAEIERYFGQPLRS</sequence>
<dbReference type="InterPro" id="IPR038299">
    <property type="entry name" value="DAO_C_sf"/>
</dbReference>
<dbReference type="GO" id="GO:0004368">
    <property type="term" value="F:glycerol-3-phosphate dehydrogenase (quinone) activity"/>
    <property type="evidence" value="ECO:0007669"/>
    <property type="project" value="InterPro"/>
</dbReference>
<feature type="domain" description="Alpha-glycerophosphate oxidase C-terminal" evidence="7">
    <location>
        <begin position="412"/>
        <end position="512"/>
    </location>
</feature>
<evidence type="ECO:0000259" key="6">
    <source>
        <dbReference type="Pfam" id="PF01266"/>
    </source>
</evidence>
<evidence type="ECO:0000313" key="8">
    <source>
        <dbReference type="EMBL" id="VGO16706.1"/>
    </source>
</evidence>
<keyword evidence="3" id="KW-0285">Flavoprotein</keyword>
<gene>
    <name evidence="8" type="primary">glpD</name>
    <name evidence="8" type="ORF">PDESU_05297</name>
</gene>
<name>A0A6C2UBP6_PONDE</name>
<comment type="cofactor">
    <cofactor evidence="1">
        <name>FAD</name>
        <dbReference type="ChEBI" id="CHEBI:57692"/>
    </cofactor>
</comment>
<protein>
    <submittedName>
        <fullName evidence="8">Aerobic glycerol-3-phosphate dehydrogenase</fullName>
    </submittedName>
</protein>
<dbReference type="RefSeq" id="WP_136082234.1">
    <property type="nucleotide sequence ID" value="NZ_CAAHFG010000004.1"/>
</dbReference>
<dbReference type="InterPro" id="IPR000447">
    <property type="entry name" value="G3P_DH_FAD-dep"/>
</dbReference>
<dbReference type="Gene3D" id="3.30.9.10">
    <property type="entry name" value="D-Amino Acid Oxidase, subunit A, domain 2"/>
    <property type="match status" value="1"/>
</dbReference>
<proteinExistence type="inferred from homology"/>
<dbReference type="Proteomes" id="UP000366872">
    <property type="component" value="Unassembled WGS sequence"/>
</dbReference>
<evidence type="ECO:0000259" key="7">
    <source>
        <dbReference type="Pfam" id="PF16901"/>
    </source>
</evidence>
<evidence type="ECO:0000256" key="1">
    <source>
        <dbReference type="ARBA" id="ARBA00001974"/>
    </source>
</evidence>
<accession>A0A6C2UBP6</accession>
<evidence type="ECO:0000313" key="9">
    <source>
        <dbReference type="Proteomes" id="UP000366872"/>
    </source>
</evidence>
<dbReference type="GO" id="GO:0046168">
    <property type="term" value="P:glycerol-3-phosphate catabolic process"/>
    <property type="evidence" value="ECO:0007669"/>
    <property type="project" value="TreeGrafter"/>
</dbReference>
<evidence type="ECO:0000256" key="2">
    <source>
        <dbReference type="ARBA" id="ARBA00007330"/>
    </source>
</evidence>
<dbReference type="PANTHER" id="PTHR11985:SF15">
    <property type="entry name" value="GLYCEROL-3-PHOSPHATE DEHYDROGENASE, MITOCHONDRIAL"/>
    <property type="match status" value="1"/>
</dbReference>
<evidence type="ECO:0000256" key="5">
    <source>
        <dbReference type="ARBA" id="ARBA00023002"/>
    </source>
</evidence>
<dbReference type="InterPro" id="IPR006076">
    <property type="entry name" value="FAD-dep_OxRdtase"/>
</dbReference>
<dbReference type="Gene3D" id="1.10.8.870">
    <property type="entry name" value="Alpha-glycerophosphate oxidase, cap domain"/>
    <property type="match status" value="1"/>
</dbReference>
<organism evidence="8 9">
    <name type="scientific">Pontiella desulfatans</name>
    <dbReference type="NCBI Taxonomy" id="2750659"/>
    <lineage>
        <taxon>Bacteria</taxon>
        <taxon>Pseudomonadati</taxon>
        <taxon>Kiritimatiellota</taxon>
        <taxon>Kiritimatiellia</taxon>
        <taxon>Kiritimatiellales</taxon>
        <taxon>Pontiellaceae</taxon>
        <taxon>Pontiella</taxon>
    </lineage>
</organism>
<dbReference type="EMBL" id="CAAHFG010000004">
    <property type="protein sequence ID" value="VGO16706.1"/>
    <property type="molecule type" value="Genomic_DNA"/>
</dbReference>
<feature type="domain" description="FAD dependent oxidoreductase" evidence="6">
    <location>
        <begin position="18"/>
        <end position="343"/>
    </location>
</feature>
<comment type="similarity">
    <text evidence="2">Belongs to the FAD-dependent glycerol-3-phosphate dehydrogenase family.</text>
</comment>
<keyword evidence="9" id="KW-1185">Reference proteome</keyword>
<dbReference type="Pfam" id="PF16901">
    <property type="entry name" value="DAO_C"/>
    <property type="match status" value="1"/>
</dbReference>
<dbReference type="Pfam" id="PF01266">
    <property type="entry name" value="DAO"/>
    <property type="match status" value="1"/>
</dbReference>
<evidence type="ECO:0000256" key="3">
    <source>
        <dbReference type="ARBA" id="ARBA00022630"/>
    </source>
</evidence>
<dbReference type="SUPFAM" id="SSF54373">
    <property type="entry name" value="FAD-linked reductases, C-terminal domain"/>
    <property type="match status" value="1"/>
</dbReference>
<dbReference type="AlphaFoldDB" id="A0A6C2UBP6"/>
<evidence type="ECO:0000256" key="4">
    <source>
        <dbReference type="ARBA" id="ARBA00022827"/>
    </source>
</evidence>
<dbReference type="Gene3D" id="3.50.50.60">
    <property type="entry name" value="FAD/NAD(P)-binding domain"/>
    <property type="match status" value="1"/>
</dbReference>
<dbReference type="PANTHER" id="PTHR11985">
    <property type="entry name" value="GLYCEROL-3-PHOSPHATE DEHYDROGENASE"/>
    <property type="match status" value="1"/>
</dbReference>
<dbReference type="InterPro" id="IPR036188">
    <property type="entry name" value="FAD/NAD-bd_sf"/>
</dbReference>
<keyword evidence="4" id="KW-0274">FAD</keyword>